<protein>
    <submittedName>
        <fullName evidence="2">Uncharacterized protein</fullName>
    </submittedName>
</protein>
<organism evidence="2 3">
    <name type="scientific">Micromonospora sediminicola</name>
    <dbReference type="NCBI Taxonomy" id="946078"/>
    <lineage>
        <taxon>Bacteria</taxon>
        <taxon>Bacillati</taxon>
        <taxon>Actinomycetota</taxon>
        <taxon>Actinomycetes</taxon>
        <taxon>Micromonosporales</taxon>
        <taxon>Micromonosporaceae</taxon>
        <taxon>Micromonospora</taxon>
    </lineage>
</organism>
<proteinExistence type="predicted"/>
<keyword evidence="3" id="KW-1185">Reference proteome</keyword>
<dbReference type="EMBL" id="FLRH01000003">
    <property type="protein sequence ID" value="SBT63996.1"/>
    <property type="molecule type" value="Genomic_DNA"/>
</dbReference>
<feature type="compositionally biased region" description="Basic and acidic residues" evidence="1">
    <location>
        <begin position="1"/>
        <end position="33"/>
    </location>
</feature>
<name>A0A1A9B4L4_9ACTN</name>
<dbReference type="AlphaFoldDB" id="A0A1A9B4L4"/>
<dbReference type="Proteomes" id="UP000199558">
    <property type="component" value="Unassembled WGS sequence"/>
</dbReference>
<evidence type="ECO:0000256" key="1">
    <source>
        <dbReference type="SAM" id="MobiDB-lite"/>
    </source>
</evidence>
<reference evidence="3" key="1">
    <citation type="submission" date="2016-06" db="EMBL/GenBank/DDBJ databases">
        <authorList>
            <person name="Varghese N."/>
            <person name="Submissions Spin"/>
        </authorList>
    </citation>
    <scope>NUCLEOTIDE SEQUENCE [LARGE SCALE GENOMIC DNA]</scope>
    <source>
        <strain evidence="3">DSM 45794</strain>
    </source>
</reference>
<sequence>MSERTERSEGHERMPGQRSMSERTERSEGHERMPGWQTA</sequence>
<accession>A0A1A9B4L4</accession>
<evidence type="ECO:0000313" key="2">
    <source>
        <dbReference type="EMBL" id="SBT63996.1"/>
    </source>
</evidence>
<feature type="region of interest" description="Disordered" evidence="1">
    <location>
        <begin position="1"/>
        <end position="39"/>
    </location>
</feature>
<gene>
    <name evidence="2" type="ORF">GA0070622_0964</name>
</gene>
<evidence type="ECO:0000313" key="3">
    <source>
        <dbReference type="Proteomes" id="UP000199558"/>
    </source>
</evidence>